<feature type="non-terminal residue" evidence="2">
    <location>
        <position position="51"/>
    </location>
</feature>
<feature type="region of interest" description="Disordered" evidence="1">
    <location>
        <begin position="1"/>
        <end position="51"/>
    </location>
</feature>
<dbReference type="AlphaFoldDB" id="A0A6J4NF08"/>
<feature type="compositionally biased region" description="Low complexity" evidence="1">
    <location>
        <begin position="28"/>
        <end position="51"/>
    </location>
</feature>
<evidence type="ECO:0000256" key="1">
    <source>
        <dbReference type="SAM" id="MobiDB-lite"/>
    </source>
</evidence>
<dbReference type="EMBL" id="CADCUY010000027">
    <property type="protein sequence ID" value="CAA9385996.1"/>
    <property type="molecule type" value="Genomic_DNA"/>
</dbReference>
<feature type="compositionally biased region" description="Low complexity" evidence="1">
    <location>
        <begin position="1"/>
        <end position="21"/>
    </location>
</feature>
<proteinExistence type="predicted"/>
<reference evidence="2" key="1">
    <citation type="submission" date="2020-02" db="EMBL/GenBank/DDBJ databases">
        <authorList>
            <person name="Meier V. D."/>
        </authorList>
    </citation>
    <scope>NUCLEOTIDE SEQUENCE</scope>
    <source>
        <strain evidence="2">AVDCRST_MAG35</strain>
    </source>
</reference>
<evidence type="ECO:0000313" key="2">
    <source>
        <dbReference type="EMBL" id="CAA9385996.1"/>
    </source>
</evidence>
<feature type="non-terminal residue" evidence="2">
    <location>
        <position position="1"/>
    </location>
</feature>
<sequence>WPCARAAALPPGTPTAPRQAVAPPPPRSCAWSPSPAPWSAAAGRAPPVSSW</sequence>
<accession>A0A6J4NF08</accession>
<protein>
    <submittedName>
        <fullName evidence="2">Uncharacterized protein</fullName>
    </submittedName>
</protein>
<organism evidence="2">
    <name type="scientific">uncultured Quadrisphaera sp</name>
    <dbReference type="NCBI Taxonomy" id="904978"/>
    <lineage>
        <taxon>Bacteria</taxon>
        <taxon>Bacillati</taxon>
        <taxon>Actinomycetota</taxon>
        <taxon>Actinomycetes</taxon>
        <taxon>Kineosporiales</taxon>
        <taxon>Kineosporiaceae</taxon>
        <taxon>Quadrisphaera</taxon>
        <taxon>environmental samples</taxon>
    </lineage>
</organism>
<gene>
    <name evidence="2" type="ORF">AVDCRST_MAG35-128</name>
</gene>
<name>A0A6J4NF08_9ACTN</name>